<protein>
    <submittedName>
        <fullName evidence="11">TRAP transporter small permease</fullName>
    </submittedName>
</protein>
<dbReference type="GO" id="GO:0015740">
    <property type="term" value="P:C4-dicarboxylate transport"/>
    <property type="evidence" value="ECO:0007669"/>
    <property type="project" value="TreeGrafter"/>
</dbReference>
<dbReference type="PANTHER" id="PTHR35011">
    <property type="entry name" value="2,3-DIKETO-L-GULONATE TRAP TRANSPORTER SMALL PERMEASE PROTEIN YIAM"/>
    <property type="match status" value="1"/>
</dbReference>
<dbReference type="GO" id="GO:0022857">
    <property type="term" value="F:transmembrane transporter activity"/>
    <property type="evidence" value="ECO:0007669"/>
    <property type="project" value="TreeGrafter"/>
</dbReference>
<dbReference type="Pfam" id="PF04290">
    <property type="entry name" value="DctQ"/>
    <property type="match status" value="1"/>
</dbReference>
<evidence type="ECO:0000313" key="11">
    <source>
        <dbReference type="EMBL" id="RSL31462.1"/>
    </source>
</evidence>
<evidence type="ECO:0000256" key="3">
    <source>
        <dbReference type="ARBA" id="ARBA00022475"/>
    </source>
</evidence>
<keyword evidence="2" id="KW-0813">Transport</keyword>
<comment type="subcellular location">
    <subcellularLocation>
        <location evidence="1">Cell inner membrane</location>
        <topology evidence="1">Multi-pass membrane protein</topology>
    </subcellularLocation>
</comment>
<evidence type="ECO:0000256" key="7">
    <source>
        <dbReference type="ARBA" id="ARBA00023136"/>
    </source>
</evidence>
<keyword evidence="5 9" id="KW-0812">Transmembrane</keyword>
<reference evidence="11 12" key="1">
    <citation type="submission" date="2018-10" db="EMBL/GenBank/DDBJ databases">
        <title>Draft genome sequence of Bacillus salarius IM0101, isolated from a hypersaline soil in Inner Mongolia, China.</title>
        <authorList>
            <person name="Yamprayoonswat W."/>
            <person name="Boonvisut S."/>
            <person name="Jumpathong W."/>
            <person name="Sittihan S."/>
            <person name="Ruangsuj P."/>
            <person name="Wanthongcharoen S."/>
            <person name="Thongpramul N."/>
            <person name="Pimmason S."/>
            <person name="Yu B."/>
            <person name="Yasawong M."/>
        </authorList>
    </citation>
    <scope>NUCLEOTIDE SEQUENCE [LARGE SCALE GENOMIC DNA]</scope>
    <source>
        <strain evidence="11 12">IM0101</strain>
    </source>
</reference>
<keyword evidence="4" id="KW-0997">Cell inner membrane</keyword>
<evidence type="ECO:0000313" key="12">
    <source>
        <dbReference type="Proteomes" id="UP000275076"/>
    </source>
</evidence>
<dbReference type="EMBL" id="RBVX01000024">
    <property type="protein sequence ID" value="RSL31462.1"/>
    <property type="molecule type" value="Genomic_DNA"/>
</dbReference>
<gene>
    <name evidence="11" type="ORF">D7Z54_20710</name>
</gene>
<evidence type="ECO:0000256" key="6">
    <source>
        <dbReference type="ARBA" id="ARBA00022989"/>
    </source>
</evidence>
<dbReference type="PANTHER" id="PTHR35011:SF2">
    <property type="entry name" value="2,3-DIKETO-L-GULONATE TRAP TRANSPORTER SMALL PERMEASE PROTEIN YIAM"/>
    <property type="match status" value="1"/>
</dbReference>
<dbReference type="InterPro" id="IPR055348">
    <property type="entry name" value="DctQ"/>
</dbReference>
<evidence type="ECO:0000256" key="1">
    <source>
        <dbReference type="ARBA" id="ARBA00004429"/>
    </source>
</evidence>
<keyword evidence="7 9" id="KW-0472">Membrane</keyword>
<proteinExistence type="inferred from homology"/>
<sequence length="171" mass="19532">MGKVMRPLEKITWFMERLTYFIVMISLICMSTTLILGVIFRYVLQSSLVGSTEISLFLLGWVTFLGASLSVKNNDMVSVTFLVDKLGHYKWAAKVISQVLVLAFSITFVIYGYLWIVSPDTLNAKSPELSMPMWIPFIVFPYAMFINVIFCIDNILKIVTNRNYSNNSLET</sequence>
<evidence type="ECO:0000256" key="5">
    <source>
        <dbReference type="ARBA" id="ARBA00022692"/>
    </source>
</evidence>
<dbReference type="OrthoDB" id="9815614at2"/>
<feature type="transmembrane region" description="Helical" evidence="9">
    <location>
        <begin position="54"/>
        <end position="71"/>
    </location>
</feature>
<feature type="transmembrane region" description="Helical" evidence="9">
    <location>
        <begin position="134"/>
        <end position="156"/>
    </location>
</feature>
<name>A0A3R9P2I8_9BACI</name>
<accession>A0A3R9P2I8</accession>
<organism evidence="11 12">
    <name type="scientific">Salibacterium salarium</name>
    <dbReference type="NCBI Taxonomy" id="284579"/>
    <lineage>
        <taxon>Bacteria</taxon>
        <taxon>Bacillati</taxon>
        <taxon>Bacillota</taxon>
        <taxon>Bacilli</taxon>
        <taxon>Bacillales</taxon>
        <taxon>Bacillaceae</taxon>
    </lineage>
</organism>
<feature type="transmembrane region" description="Helical" evidence="9">
    <location>
        <begin position="91"/>
        <end position="114"/>
    </location>
</feature>
<evidence type="ECO:0000259" key="10">
    <source>
        <dbReference type="Pfam" id="PF04290"/>
    </source>
</evidence>
<feature type="domain" description="Tripartite ATP-independent periplasmic transporters DctQ component" evidence="10">
    <location>
        <begin position="33"/>
        <end position="159"/>
    </location>
</feature>
<dbReference type="AlphaFoldDB" id="A0A3R9P2I8"/>
<keyword evidence="6 9" id="KW-1133">Transmembrane helix</keyword>
<evidence type="ECO:0000256" key="8">
    <source>
        <dbReference type="ARBA" id="ARBA00038436"/>
    </source>
</evidence>
<keyword evidence="3" id="KW-1003">Cell membrane</keyword>
<dbReference type="Proteomes" id="UP000275076">
    <property type="component" value="Unassembled WGS sequence"/>
</dbReference>
<evidence type="ECO:0000256" key="4">
    <source>
        <dbReference type="ARBA" id="ARBA00022519"/>
    </source>
</evidence>
<keyword evidence="12" id="KW-1185">Reference proteome</keyword>
<evidence type="ECO:0000256" key="2">
    <source>
        <dbReference type="ARBA" id="ARBA00022448"/>
    </source>
</evidence>
<comment type="similarity">
    <text evidence="8">Belongs to the TRAP transporter small permease family.</text>
</comment>
<dbReference type="InterPro" id="IPR007387">
    <property type="entry name" value="TRAP_DctQ"/>
</dbReference>
<dbReference type="RefSeq" id="WP_125558580.1">
    <property type="nucleotide sequence ID" value="NZ_RBVX01000024.1"/>
</dbReference>
<comment type="caution">
    <text evidence="11">The sequence shown here is derived from an EMBL/GenBank/DDBJ whole genome shotgun (WGS) entry which is preliminary data.</text>
</comment>
<dbReference type="GO" id="GO:0005886">
    <property type="term" value="C:plasma membrane"/>
    <property type="evidence" value="ECO:0007669"/>
    <property type="project" value="UniProtKB-SubCell"/>
</dbReference>
<feature type="transmembrane region" description="Helical" evidence="9">
    <location>
        <begin position="20"/>
        <end position="42"/>
    </location>
</feature>
<evidence type="ECO:0000256" key="9">
    <source>
        <dbReference type="SAM" id="Phobius"/>
    </source>
</evidence>